<dbReference type="Proteomes" id="UP001295684">
    <property type="component" value="Unassembled WGS sequence"/>
</dbReference>
<keyword evidence="4" id="KW-1185">Reference proteome</keyword>
<dbReference type="EMBL" id="CAMPGE010022291">
    <property type="protein sequence ID" value="CAI2380340.1"/>
    <property type="molecule type" value="Genomic_DNA"/>
</dbReference>
<feature type="transmembrane region" description="Helical" evidence="1">
    <location>
        <begin position="132"/>
        <end position="151"/>
    </location>
</feature>
<feature type="transmembrane region" description="Helical" evidence="1">
    <location>
        <begin position="106"/>
        <end position="126"/>
    </location>
</feature>
<evidence type="ECO:0000256" key="1">
    <source>
        <dbReference type="SAM" id="Phobius"/>
    </source>
</evidence>
<proteinExistence type="predicted"/>
<reference evidence="3" key="1">
    <citation type="submission" date="2023-07" db="EMBL/GenBank/DDBJ databases">
        <authorList>
            <consortium name="AG Swart"/>
            <person name="Singh M."/>
            <person name="Singh A."/>
            <person name="Seah K."/>
            <person name="Emmerich C."/>
        </authorList>
    </citation>
    <scope>NUCLEOTIDE SEQUENCE</scope>
    <source>
        <strain evidence="3">DP1</strain>
    </source>
</reference>
<dbReference type="EMBL" id="CAMPGE010022281">
    <property type="protein sequence ID" value="CAI2380331.1"/>
    <property type="molecule type" value="Genomic_DNA"/>
</dbReference>
<comment type="caution">
    <text evidence="3">The sequence shown here is derived from an EMBL/GenBank/DDBJ whole genome shotgun (WGS) entry which is preliminary data.</text>
</comment>
<name>A0AAD1XWG3_EUPCR</name>
<keyword evidence="1" id="KW-1133">Transmembrane helix</keyword>
<organism evidence="3 4">
    <name type="scientific">Euplotes crassus</name>
    <dbReference type="NCBI Taxonomy" id="5936"/>
    <lineage>
        <taxon>Eukaryota</taxon>
        <taxon>Sar</taxon>
        <taxon>Alveolata</taxon>
        <taxon>Ciliophora</taxon>
        <taxon>Intramacronucleata</taxon>
        <taxon>Spirotrichea</taxon>
        <taxon>Hypotrichia</taxon>
        <taxon>Euplotida</taxon>
        <taxon>Euplotidae</taxon>
        <taxon>Moneuplotes</taxon>
    </lineage>
</organism>
<protein>
    <submittedName>
        <fullName evidence="3">Uncharacterized protein</fullName>
    </submittedName>
</protein>
<dbReference type="AlphaFoldDB" id="A0AAD1XWG3"/>
<keyword evidence="1" id="KW-0812">Transmembrane</keyword>
<evidence type="ECO:0000313" key="4">
    <source>
        <dbReference type="Proteomes" id="UP001295684"/>
    </source>
</evidence>
<accession>A0AAD1XWG3</accession>
<evidence type="ECO:0000313" key="3">
    <source>
        <dbReference type="EMBL" id="CAI2380340.1"/>
    </source>
</evidence>
<keyword evidence="1" id="KW-0472">Membrane</keyword>
<gene>
    <name evidence="2" type="ORF">ECRASSUSDP1_LOCUS21765</name>
    <name evidence="3" type="ORF">ECRASSUSDP1_LOCUS21774</name>
</gene>
<evidence type="ECO:0000313" key="2">
    <source>
        <dbReference type="EMBL" id="CAI2380331.1"/>
    </source>
</evidence>
<sequence length="227" mass="26695">MRVKKDSSVSDHGSILYAWDTAARKYFEHFDIQIKNYKIGLQKNFLNPLTSFKDVALYHQTFKMIDTLVQRQILGDISKQEVKDVNQSMGSRYCFTKSRAQPATMFAWDTKTLSAFWGFSAFYALYGKFVKRYSIVWLIMPFAPTWLYIFYNYMNQPQQDLENAYQFILTKRAATAEYQKNKAKVESVLNKFPTEKTELTNYLKSHDMTLYELEAEVYDKVARGALR</sequence>